<gene>
    <name evidence="1" type="ORF">MAGMO_3524</name>
</gene>
<proteinExistence type="predicted"/>
<name>A0A1S7LLB3_MAGMO</name>
<dbReference type="AlphaFoldDB" id="A0A1S7LLB3"/>
<sequence>MDRLMKWGGVGLILLLLSGCSGQEDGGNSAVWLSVPDEPDIYLADEESEDKEVGYWDPVLIALGLNPLDSRQPEESMDPGFQDDEAFDEMDGEEGLLDTLKRKMKAGSEAMGIATGMMEDHPDLLQNLEEGGIKGALKGMDREYLEEKVDELKGLAESAGIGEDYEPSDMERGVIKKFGQKLGLSDDQLDRAEEQFDANRDRFQ</sequence>
<dbReference type="EMBL" id="LO017727">
    <property type="protein sequence ID" value="CRH07660.1"/>
    <property type="molecule type" value="Genomic_DNA"/>
</dbReference>
<evidence type="ECO:0008006" key="2">
    <source>
        <dbReference type="Google" id="ProtNLM"/>
    </source>
</evidence>
<evidence type="ECO:0000313" key="1">
    <source>
        <dbReference type="EMBL" id="CRH07660.1"/>
    </source>
</evidence>
<protein>
    <recommendedName>
        <fullName evidence="2">Lipoprotein</fullName>
    </recommendedName>
</protein>
<organism evidence="1">
    <name type="scientific">Magnetococcus massalia (strain MO-1)</name>
    <dbReference type="NCBI Taxonomy" id="451514"/>
    <lineage>
        <taxon>Bacteria</taxon>
        <taxon>Pseudomonadati</taxon>
        <taxon>Pseudomonadota</taxon>
        <taxon>Magnetococcia</taxon>
        <taxon>Magnetococcales</taxon>
        <taxon>Magnetococcaceae</taxon>
        <taxon>Magnetococcus</taxon>
    </lineage>
</organism>
<dbReference type="PROSITE" id="PS51257">
    <property type="entry name" value="PROKAR_LIPOPROTEIN"/>
    <property type="match status" value="1"/>
</dbReference>
<reference evidence="1" key="1">
    <citation type="submission" date="2015-04" db="EMBL/GenBank/DDBJ databases">
        <authorList>
            <person name="Syromyatnikov M.Y."/>
            <person name="Popov V.N."/>
        </authorList>
    </citation>
    <scope>NUCLEOTIDE SEQUENCE</scope>
    <source>
        <strain evidence="1">MO-1</strain>
    </source>
</reference>
<accession>A0A1S7LLB3</accession>